<evidence type="ECO:0000313" key="2">
    <source>
        <dbReference type="EMBL" id="MCX7572337.1"/>
    </source>
</evidence>
<feature type="transmembrane region" description="Helical" evidence="1">
    <location>
        <begin position="34"/>
        <end position="58"/>
    </location>
</feature>
<feature type="transmembrane region" description="Helical" evidence="1">
    <location>
        <begin position="101"/>
        <end position="121"/>
    </location>
</feature>
<sequence length="200" mass="22546">MNLRKFWKLFLSTALVGCLLGALSAVTELFHVSLQTGIITGGFLSATTMMGFWAYLTLNFTMRNFVSFRIWQIIQVLLIALVFYDLIYFRWLWTGKGEGSLTPFVLFAIWPLLIAFVAAFVKGKISGMKNFIPAVFFLYVMTGVEWFVALKSNAGLQTTLIGLILLGCNVYILFMYTRLLNQPNDKNELGATVKQPSPVK</sequence>
<dbReference type="RefSeq" id="WP_267153584.1">
    <property type="nucleotide sequence ID" value="NZ_JAPMLT010000018.1"/>
</dbReference>
<dbReference type="InterPro" id="IPR024164">
    <property type="entry name" value="KinB-signalling_activ"/>
</dbReference>
<protein>
    <submittedName>
        <fullName evidence="2">KinB-signaling pathway activation protein</fullName>
    </submittedName>
</protein>
<dbReference type="Pfam" id="PF14089">
    <property type="entry name" value="KbaA"/>
    <property type="match status" value="1"/>
</dbReference>
<keyword evidence="3" id="KW-1185">Reference proteome</keyword>
<dbReference type="SMART" id="SM01251">
    <property type="entry name" value="KbaA"/>
    <property type="match status" value="1"/>
</dbReference>
<keyword evidence="1" id="KW-0812">Transmembrane</keyword>
<feature type="transmembrane region" description="Helical" evidence="1">
    <location>
        <begin position="155"/>
        <end position="176"/>
    </location>
</feature>
<dbReference type="EMBL" id="JAPMLT010000018">
    <property type="protein sequence ID" value="MCX7572337.1"/>
    <property type="molecule type" value="Genomic_DNA"/>
</dbReference>
<comment type="caution">
    <text evidence="2">The sequence shown here is derived from an EMBL/GenBank/DDBJ whole genome shotgun (WGS) entry which is preliminary data.</text>
</comment>
<keyword evidence="1" id="KW-0472">Membrane</keyword>
<proteinExistence type="predicted"/>
<evidence type="ECO:0000313" key="3">
    <source>
        <dbReference type="Proteomes" id="UP001208017"/>
    </source>
</evidence>
<reference evidence="2 3" key="1">
    <citation type="submission" date="2022-11" db="EMBL/GenBank/DDBJ databases">
        <title>Study of microbial diversity in lake waters.</title>
        <authorList>
            <person name="Zhang J."/>
        </authorList>
    </citation>
    <scope>NUCLEOTIDE SEQUENCE [LARGE SCALE GENOMIC DNA]</scope>
    <source>
        <strain evidence="2 3">DT12</strain>
    </source>
</reference>
<dbReference type="Proteomes" id="UP001208017">
    <property type="component" value="Unassembled WGS sequence"/>
</dbReference>
<feature type="transmembrane region" description="Helical" evidence="1">
    <location>
        <begin position="70"/>
        <end position="89"/>
    </location>
</feature>
<keyword evidence="1" id="KW-1133">Transmembrane helix</keyword>
<organism evidence="2 3">
    <name type="scientific">Tumebacillus lacus</name>
    <dbReference type="NCBI Taxonomy" id="2995335"/>
    <lineage>
        <taxon>Bacteria</taxon>
        <taxon>Bacillati</taxon>
        <taxon>Bacillota</taxon>
        <taxon>Bacilli</taxon>
        <taxon>Bacillales</taxon>
        <taxon>Alicyclobacillaceae</taxon>
        <taxon>Tumebacillus</taxon>
    </lineage>
</organism>
<name>A0ABT3X8M6_9BACL</name>
<gene>
    <name evidence="2" type="ORF">OS242_20730</name>
</gene>
<evidence type="ECO:0000256" key="1">
    <source>
        <dbReference type="SAM" id="Phobius"/>
    </source>
</evidence>
<accession>A0ABT3X8M6</accession>
<feature type="transmembrane region" description="Helical" evidence="1">
    <location>
        <begin position="130"/>
        <end position="149"/>
    </location>
</feature>